<evidence type="ECO:0000313" key="1">
    <source>
        <dbReference type="EMBL" id="KMJ45149.1"/>
    </source>
</evidence>
<dbReference type="EMBL" id="LFCV01000064">
    <property type="protein sequence ID" value="KMJ45149.1"/>
    <property type="molecule type" value="Genomic_DNA"/>
</dbReference>
<organism evidence="1 2">
    <name type="scientific">Xenorhabdus khoisanae</name>
    <dbReference type="NCBI Taxonomy" id="880157"/>
    <lineage>
        <taxon>Bacteria</taxon>
        <taxon>Pseudomonadati</taxon>
        <taxon>Pseudomonadota</taxon>
        <taxon>Gammaproteobacteria</taxon>
        <taxon>Enterobacterales</taxon>
        <taxon>Morganellaceae</taxon>
        <taxon>Xenorhabdus</taxon>
    </lineage>
</organism>
<keyword evidence="2" id="KW-1185">Reference proteome</keyword>
<gene>
    <name evidence="1" type="ORF">AB204_10665</name>
</gene>
<dbReference type="AlphaFoldDB" id="A0A0J5FSQ8"/>
<comment type="caution">
    <text evidence="1">The sequence shown here is derived from an EMBL/GenBank/DDBJ whole genome shotgun (WGS) entry which is preliminary data.</text>
</comment>
<accession>A0A0J5FSQ8</accession>
<sequence>MCSNPIPLKQAMYRAGLAVSLFKFIFEKAKNECSIDLNNLIALVNDINQDVHHALLKHSPKPLTLKLLSYVKHKKPISLDQAMYRAGLGTSLFEVILDKTSNNCSTELHDLISLACDINQEVYHSLVAEVYKDTPEKDLT</sequence>
<name>A0A0J5FSQ8_9GAMM</name>
<proteinExistence type="predicted"/>
<dbReference type="Proteomes" id="UP000036277">
    <property type="component" value="Unassembled WGS sequence"/>
</dbReference>
<reference evidence="1 2" key="1">
    <citation type="submission" date="2015-06" db="EMBL/GenBank/DDBJ databases">
        <title>Draft Whole-Genome Sequence of the Entomopathogenic Bacterium Xenorhabdus khoisanae.</title>
        <authorList>
            <person name="Naidoo S."/>
            <person name="Featherston J."/>
            <person name="Gray V.M."/>
        </authorList>
    </citation>
    <scope>NUCLEOTIDE SEQUENCE [LARGE SCALE GENOMIC DNA]</scope>
    <source>
        <strain evidence="1 2">MCB</strain>
    </source>
</reference>
<protein>
    <submittedName>
        <fullName evidence="1">Uncharacterized protein</fullName>
    </submittedName>
</protein>
<dbReference type="PATRIC" id="fig|880157.4.peg.2256"/>
<evidence type="ECO:0000313" key="2">
    <source>
        <dbReference type="Proteomes" id="UP000036277"/>
    </source>
</evidence>
<dbReference type="RefSeq" id="WP_047963344.1">
    <property type="nucleotide sequence ID" value="NZ_CAWMBG010000064.1"/>
</dbReference>